<dbReference type="Proteomes" id="UP000294194">
    <property type="component" value="Unassembled WGS sequence"/>
</dbReference>
<reference evidence="5" key="1">
    <citation type="submission" date="2019-02" db="EMBL/GenBank/DDBJ databases">
        <title>Glaciihabitans arcticus sp. nov., a psychrotolerant bacterium isolated from polar soil.</title>
        <authorList>
            <person name="Dahal R.H."/>
        </authorList>
    </citation>
    <scope>NUCLEOTIDE SEQUENCE [LARGE SCALE GENOMIC DNA]</scope>
    <source>
        <strain evidence="5">RP-3-7</strain>
    </source>
</reference>
<evidence type="ECO:0000256" key="1">
    <source>
        <dbReference type="ARBA" id="ARBA00022741"/>
    </source>
</evidence>
<dbReference type="SMART" id="SM00421">
    <property type="entry name" value="HTH_LUXR"/>
    <property type="match status" value="1"/>
</dbReference>
<keyword evidence="2" id="KW-0067">ATP-binding</keyword>
<dbReference type="Gene3D" id="1.25.40.10">
    <property type="entry name" value="Tetratricopeptide repeat domain"/>
    <property type="match status" value="1"/>
</dbReference>
<dbReference type="SUPFAM" id="SSF46894">
    <property type="entry name" value="C-terminal effector domain of the bipartite response regulators"/>
    <property type="match status" value="1"/>
</dbReference>
<dbReference type="InterPro" id="IPR036388">
    <property type="entry name" value="WH-like_DNA-bd_sf"/>
</dbReference>
<dbReference type="InterPro" id="IPR000792">
    <property type="entry name" value="Tscrpt_reg_LuxR_C"/>
</dbReference>
<dbReference type="GO" id="GO:0005737">
    <property type="term" value="C:cytoplasm"/>
    <property type="evidence" value="ECO:0007669"/>
    <property type="project" value="TreeGrafter"/>
</dbReference>
<name>A0A4Q9GRZ5_9MICO</name>
<protein>
    <submittedName>
        <fullName evidence="4">LuxR family transcriptional regulator</fullName>
    </submittedName>
</protein>
<dbReference type="PANTHER" id="PTHR16305:SF35">
    <property type="entry name" value="TRANSCRIPTIONAL ACTIVATOR DOMAIN"/>
    <property type="match status" value="1"/>
</dbReference>
<evidence type="ECO:0000313" key="5">
    <source>
        <dbReference type="Proteomes" id="UP000294194"/>
    </source>
</evidence>
<dbReference type="PROSITE" id="PS00622">
    <property type="entry name" value="HTH_LUXR_1"/>
    <property type="match status" value="1"/>
</dbReference>
<gene>
    <name evidence="4" type="ORF">EYE40_10355</name>
</gene>
<sequence length="855" mass="90155">MVDRLRERTALAAAADRARAGHATVVTLEGEPGIGKTWLINELVAALRDFTVTNTVPKFASEPTLVVIDDAQWLEPAVVTRTAKQLDALRTSKLLVVIAGRTGESRLIERLSPGSSRPDRGSVLSLGPLGTQQVIELAGERGISALEITRAHLLAELTDGNPQHLVAAFEQLGQRLYVSVPRSLPVPADFDPALRRDLATVSKEGRAMLELLALIGTPISISALVEIAMRAGVQLSFDDASASGHLEVFNQEGQRELTLKSVRVREGIRRSLDTAKARRLHAAIAESMTGTRRLEHLLSSTEHTNDSLAAELEAEGVRHEAAGQYPEAARMFSRASGVTSGAAERERRLLYACVLAFYSDDAELASTLAPSVARCAPSLARQVVLGGIGYLLGDFPESLSLVTAALDEYPSDDDALGTGGLFTAAVVASLQLAAVDLPAAITTSATALSRLGLEEGGVPSPAEARLRITLGFSLWIAGAVDDSDVALASVLALPATRPERADALTIYAQREFYRGDTARALRTVTTAVEAARSSNALHIIPLGLALRSHVNFALGQWDDAMLDAQAVLAHTTASRNGNHDVLAHGAIAMMSAHSGELDFAERSVRIARRLGVERPLPQHTAAAAIAAAVVERVGGHPHAVVHALSPMLEGSLALGLTSTGYTGWRAMHAEALISLGSYERASSVIRLLESEPGSKSFGYTGWLHGMLAEAQGDLPEAIAAYRAALAAGDESTSPFPHALALKSLAGALEANGESGHATAAARDATRLFTRLGATVYLTGAAPTEDGVAALEGWSTLTPREHDTSLLASEGMLNREIAAAMHVSVKTVEHHIANSLAKLGLRSRRDLEKAAGRGSA</sequence>
<accession>A0A4Q9GRZ5</accession>
<dbReference type="Pfam" id="PF00196">
    <property type="entry name" value="GerE"/>
    <property type="match status" value="1"/>
</dbReference>
<comment type="caution">
    <text evidence="4">The sequence shown here is derived from an EMBL/GenBank/DDBJ whole genome shotgun (WGS) entry which is preliminary data.</text>
</comment>
<dbReference type="PANTHER" id="PTHR16305">
    <property type="entry name" value="TESTICULAR SOLUBLE ADENYLYL CYCLASE"/>
    <property type="match status" value="1"/>
</dbReference>
<feature type="domain" description="HTH luxR-type" evidence="3">
    <location>
        <begin position="789"/>
        <end position="854"/>
    </location>
</feature>
<dbReference type="InterPro" id="IPR027417">
    <property type="entry name" value="P-loop_NTPase"/>
</dbReference>
<dbReference type="GO" id="GO:0003677">
    <property type="term" value="F:DNA binding"/>
    <property type="evidence" value="ECO:0007669"/>
    <property type="project" value="InterPro"/>
</dbReference>
<keyword evidence="1" id="KW-0547">Nucleotide-binding</keyword>
<organism evidence="4 5">
    <name type="scientific">Glaciihabitans arcticus</name>
    <dbReference type="NCBI Taxonomy" id="2668039"/>
    <lineage>
        <taxon>Bacteria</taxon>
        <taxon>Bacillati</taxon>
        <taxon>Actinomycetota</taxon>
        <taxon>Actinomycetes</taxon>
        <taxon>Micrococcales</taxon>
        <taxon>Microbacteriaceae</taxon>
        <taxon>Glaciihabitans</taxon>
    </lineage>
</organism>
<dbReference type="GO" id="GO:0005524">
    <property type="term" value="F:ATP binding"/>
    <property type="evidence" value="ECO:0007669"/>
    <property type="project" value="UniProtKB-KW"/>
</dbReference>
<evidence type="ECO:0000256" key="2">
    <source>
        <dbReference type="ARBA" id="ARBA00022840"/>
    </source>
</evidence>
<dbReference type="GO" id="GO:0004016">
    <property type="term" value="F:adenylate cyclase activity"/>
    <property type="evidence" value="ECO:0007669"/>
    <property type="project" value="TreeGrafter"/>
</dbReference>
<proteinExistence type="predicted"/>
<dbReference type="PROSITE" id="PS50043">
    <property type="entry name" value="HTH_LUXR_2"/>
    <property type="match status" value="1"/>
</dbReference>
<dbReference type="SUPFAM" id="SSF52540">
    <property type="entry name" value="P-loop containing nucleoside triphosphate hydrolases"/>
    <property type="match status" value="1"/>
</dbReference>
<dbReference type="InterPro" id="IPR011990">
    <property type="entry name" value="TPR-like_helical_dom_sf"/>
</dbReference>
<keyword evidence="5" id="KW-1185">Reference proteome</keyword>
<dbReference type="AlphaFoldDB" id="A0A4Q9GRZ5"/>
<dbReference type="RefSeq" id="WP_130981867.1">
    <property type="nucleotide sequence ID" value="NZ_SISG01000001.1"/>
</dbReference>
<dbReference type="InterPro" id="IPR016032">
    <property type="entry name" value="Sig_transdc_resp-reg_C-effctor"/>
</dbReference>
<dbReference type="GO" id="GO:0006355">
    <property type="term" value="P:regulation of DNA-templated transcription"/>
    <property type="evidence" value="ECO:0007669"/>
    <property type="project" value="InterPro"/>
</dbReference>
<dbReference type="Gene3D" id="1.10.10.10">
    <property type="entry name" value="Winged helix-like DNA-binding domain superfamily/Winged helix DNA-binding domain"/>
    <property type="match status" value="1"/>
</dbReference>
<evidence type="ECO:0000259" key="3">
    <source>
        <dbReference type="PROSITE" id="PS50043"/>
    </source>
</evidence>
<dbReference type="EMBL" id="SISG01000001">
    <property type="protein sequence ID" value="TBN57756.1"/>
    <property type="molecule type" value="Genomic_DNA"/>
</dbReference>
<evidence type="ECO:0000313" key="4">
    <source>
        <dbReference type="EMBL" id="TBN57756.1"/>
    </source>
</evidence>
<dbReference type="CDD" id="cd06170">
    <property type="entry name" value="LuxR_C_like"/>
    <property type="match status" value="1"/>
</dbReference>
<dbReference type="PRINTS" id="PR00038">
    <property type="entry name" value="HTHLUXR"/>
</dbReference>
<dbReference type="SUPFAM" id="SSF48452">
    <property type="entry name" value="TPR-like"/>
    <property type="match status" value="1"/>
</dbReference>